<dbReference type="RefSeq" id="WP_305108829.1">
    <property type="nucleotide sequence ID" value="NZ_JAUTWS010000146.1"/>
</dbReference>
<evidence type="ECO:0000313" key="4">
    <source>
        <dbReference type="Proteomes" id="UP001243009"/>
    </source>
</evidence>
<name>A0ABT9ECP9_9PROT</name>
<dbReference type="SUPFAM" id="SSF47598">
    <property type="entry name" value="Ribbon-helix-helix"/>
    <property type="match status" value="1"/>
</dbReference>
<reference evidence="3 4" key="1">
    <citation type="submission" date="2023-08" db="EMBL/GenBank/DDBJ databases">
        <title>The draft genome sequence of Paracraurococcus sp. LOR1-02.</title>
        <authorList>
            <person name="Kingkaew E."/>
            <person name="Tanasupawat S."/>
        </authorList>
    </citation>
    <scope>NUCLEOTIDE SEQUENCE [LARGE SCALE GENOMIC DNA]</scope>
    <source>
        <strain evidence="3 4">LOR1-02</strain>
    </source>
</reference>
<evidence type="ECO:0000313" key="3">
    <source>
        <dbReference type="EMBL" id="MDO9713983.1"/>
    </source>
</evidence>
<comment type="caution">
    <text evidence="3">The sequence shown here is derived from an EMBL/GenBank/DDBJ whole genome shotgun (WGS) entry which is preliminary data.</text>
</comment>
<accession>A0ABT9ECP9</accession>
<feature type="domain" description="Antitoxin FitA-like ribbon-helix-helix" evidence="2">
    <location>
        <begin position="2"/>
        <end position="39"/>
    </location>
</feature>
<dbReference type="EMBL" id="JAUTWS010000146">
    <property type="protein sequence ID" value="MDO9713983.1"/>
    <property type="molecule type" value="Genomic_DNA"/>
</dbReference>
<organism evidence="3 4">
    <name type="scientific">Paracraurococcus lichenis</name>
    <dbReference type="NCBI Taxonomy" id="3064888"/>
    <lineage>
        <taxon>Bacteria</taxon>
        <taxon>Pseudomonadati</taxon>
        <taxon>Pseudomonadota</taxon>
        <taxon>Alphaproteobacteria</taxon>
        <taxon>Acetobacterales</taxon>
        <taxon>Roseomonadaceae</taxon>
        <taxon>Paracraurococcus</taxon>
    </lineage>
</organism>
<gene>
    <name evidence="3" type="ORF">Q7A36_37110</name>
</gene>
<dbReference type="Gene3D" id="1.10.1220.10">
    <property type="entry name" value="Met repressor-like"/>
    <property type="match status" value="1"/>
</dbReference>
<sequence>MATLTVRNLDDAIVRALRIRAAEHGRSAEAEHREILRQILTGGAQVTPRAAAAARLAEFRDRTAGRRSDTAVDLLEESRERRATNLASGSGT</sequence>
<feature type="region of interest" description="Disordered" evidence="1">
    <location>
        <begin position="67"/>
        <end position="92"/>
    </location>
</feature>
<keyword evidence="4" id="KW-1185">Reference proteome</keyword>
<dbReference type="InterPro" id="IPR053853">
    <property type="entry name" value="FitA-like_RHH"/>
</dbReference>
<proteinExistence type="predicted"/>
<dbReference type="InterPro" id="IPR013321">
    <property type="entry name" value="Arc_rbn_hlx_hlx"/>
</dbReference>
<dbReference type="Pfam" id="PF22513">
    <property type="entry name" value="FitA-like_RHH"/>
    <property type="match status" value="1"/>
</dbReference>
<evidence type="ECO:0000259" key="2">
    <source>
        <dbReference type="Pfam" id="PF22513"/>
    </source>
</evidence>
<feature type="compositionally biased region" description="Basic and acidic residues" evidence="1">
    <location>
        <begin position="67"/>
        <end position="83"/>
    </location>
</feature>
<evidence type="ECO:0000256" key="1">
    <source>
        <dbReference type="SAM" id="MobiDB-lite"/>
    </source>
</evidence>
<dbReference type="Proteomes" id="UP001243009">
    <property type="component" value="Unassembled WGS sequence"/>
</dbReference>
<protein>
    <submittedName>
        <fullName evidence="3">Plasmid stabilization protein</fullName>
    </submittedName>
</protein>
<dbReference type="InterPro" id="IPR010985">
    <property type="entry name" value="Ribbon_hlx_hlx"/>
</dbReference>